<dbReference type="PROSITE" id="PS51800">
    <property type="entry name" value="ZF_CHHC_U11_48K"/>
    <property type="match status" value="2"/>
</dbReference>
<accession>A0A8W8MWU9</accession>
<keyword evidence="2" id="KW-0863">Zinc-finger</keyword>
<dbReference type="EnsemblMetazoa" id="G4279.1">
    <property type="protein sequence ID" value="G4279.1:cds"/>
    <property type="gene ID" value="G4279"/>
</dbReference>
<dbReference type="GO" id="GO:0008270">
    <property type="term" value="F:zinc ion binding"/>
    <property type="evidence" value="ECO:0007669"/>
    <property type="project" value="UniProtKB-KW"/>
</dbReference>
<dbReference type="EnsemblMetazoa" id="G4279.4">
    <property type="protein sequence ID" value="G4279.4:cds"/>
    <property type="gene ID" value="G4279"/>
</dbReference>
<feature type="compositionally biased region" description="Polar residues" evidence="4">
    <location>
        <begin position="284"/>
        <end position="303"/>
    </location>
</feature>
<dbReference type="EnsemblMetazoa" id="G4279.9">
    <property type="protein sequence ID" value="G4279.9:cds"/>
    <property type="gene ID" value="G4279"/>
</dbReference>
<evidence type="ECO:0000256" key="4">
    <source>
        <dbReference type="SAM" id="MobiDB-lite"/>
    </source>
</evidence>
<dbReference type="PANTHER" id="PTHR21402">
    <property type="entry name" value="GAMETOCYTE SPECIFIC FACTOR 1-RELATED"/>
    <property type="match status" value="1"/>
</dbReference>
<dbReference type="EnsemblMetazoa" id="G4279.10">
    <property type="protein sequence ID" value="G4279.10:cds"/>
    <property type="gene ID" value="G4279"/>
</dbReference>
<protein>
    <recommendedName>
        <fullName evidence="5">CHHC U11-48K-type domain-containing protein</fullName>
    </recommendedName>
</protein>
<keyword evidence="3" id="KW-0862">Zinc</keyword>
<dbReference type="InterPro" id="IPR036236">
    <property type="entry name" value="Znf_C2H2_sf"/>
</dbReference>
<dbReference type="PANTHER" id="PTHR21402:SF5">
    <property type="entry name" value="GAMETOCYTE SPECIFIC FACTOR 1"/>
    <property type="match status" value="1"/>
</dbReference>
<dbReference type="EnsemblMetazoa" id="G4279.6">
    <property type="protein sequence ID" value="G4279.6:cds"/>
    <property type="gene ID" value="G4279"/>
</dbReference>
<dbReference type="EnsemblMetazoa" id="G4279.7">
    <property type="protein sequence ID" value="G4279.7:cds"/>
    <property type="gene ID" value="G4279"/>
</dbReference>
<reference evidence="6" key="1">
    <citation type="submission" date="2022-08" db="UniProtKB">
        <authorList>
            <consortium name="EnsemblMetazoa"/>
        </authorList>
    </citation>
    <scope>IDENTIFICATION</scope>
    <source>
        <strain evidence="6">05x7-T-G4-1.051#20</strain>
    </source>
</reference>
<keyword evidence="1" id="KW-0479">Metal-binding</keyword>
<name>A0A8W8MWU9_MAGGI</name>
<dbReference type="AlphaFoldDB" id="A0A8W8MWU9"/>
<dbReference type="EnsemblMetazoa" id="G4279.8">
    <property type="protein sequence ID" value="G4279.8:cds"/>
    <property type="gene ID" value="G4279"/>
</dbReference>
<dbReference type="OMA" id="YNARHEV"/>
<feature type="domain" description="CHHC U11-48K-type" evidence="5">
    <location>
        <begin position="44"/>
        <end position="71"/>
    </location>
</feature>
<evidence type="ECO:0000256" key="2">
    <source>
        <dbReference type="ARBA" id="ARBA00022771"/>
    </source>
</evidence>
<dbReference type="Proteomes" id="UP000005408">
    <property type="component" value="Unassembled WGS sequence"/>
</dbReference>
<keyword evidence="7" id="KW-1185">Reference proteome</keyword>
<dbReference type="OrthoDB" id="10069248at2759"/>
<sequence>MAQYKIPDPEEMVPCPYDKVHMIRAKRMQYHLMKCRKNYIGSDFATCPFNARHEMPKPELRYHLANCPDKAVIEPMLAYESSKKNGEEASMFRGCVDLPVYEQINIESEENWDAEIPSVARIGVDPQYFARQDHMVIPGLTRSEKKEFARQMHLPAENRSYVAQYSEPSDYDHLKDEQPKLRLPKTAAQTYLPNQKKSVQLTSTVFAYSLSMAGVGRGLPAGSQNGSGNDCVGGVAGQGRGRGRGTTAATGRGTTMAQMNGHPSQPLGRGVAYQNGHVPHAASMAQSGPQSTVRSENQPSSPVFSVGIGRGSRATNGTTPPSFVVPTIPQQNHNGYVKDDEGSEDSMEDLNKKLKKIEKKLRQIELLETKVDEGHTLTAEEAAKVAMKGKLSKQRESLQQKSDSN</sequence>
<organism evidence="6 7">
    <name type="scientific">Magallana gigas</name>
    <name type="common">Pacific oyster</name>
    <name type="synonym">Crassostrea gigas</name>
    <dbReference type="NCBI Taxonomy" id="29159"/>
    <lineage>
        <taxon>Eukaryota</taxon>
        <taxon>Metazoa</taxon>
        <taxon>Spiralia</taxon>
        <taxon>Lophotrochozoa</taxon>
        <taxon>Mollusca</taxon>
        <taxon>Bivalvia</taxon>
        <taxon>Autobranchia</taxon>
        <taxon>Pteriomorphia</taxon>
        <taxon>Ostreida</taxon>
        <taxon>Ostreoidea</taxon>
        <taxon>Ostreidae</taxon>
        <taxon>Magallana</taxon>
    </lineage>
</organism>
<evidence type="ECO:0000256" key="3">
    <source>
        <dbReference type="ARBA" id="ARBA00022833"/>
    </source>
</evidence>
<dbReference type="SUPFAM" id="SSF57667">
    <property type="entry name" value="beta-beta-alpha zinc fingers"/>
    <property type="match status" value="1"/>
</dbReference>
<feature type="compositionally biased region" description="Low complexity" evidence="4">
    <location>
        <begin position="245"/>
        <end position="259"/>
    </location>
</feature>
<evidence type="ECO:0000259" key="5">
    <source>
        <dbReference type="PROSITE" id="PS51800"/>
    </source>
</evidence>
<feature type="domain" description="CHHC U11-48K-type" evidence="5">
    <location>
        <begin position="12"/>
        <end position="39"/>
    </location>
</feature>
<dbReference type="EnsemblMetazoa" id="G4279.5">
    <property type="protein sequence ID" value="G4279.5:cds"/>
    <property type="gene ID" value="G4279"/>
</dbReference>
<evidence type="ECO:0000313" key="6">
    <source>
        <dbReference type="EnsemblMetazoa" id="G4279.1:cds"/>
    </source>
</evidence>
<proteinExistence type="predicted"/>
<feature type="region of interest" description="Disordered" evidence="4">
    <location>
        <begin position="221"/>
        <end position="345"/>
    </location>
</feature>
<dbReference type="InterPro" id="IPR051591">
    <property type="entry name" value="UPF0224_FAM112_RNA_Proc"/>
</dbReference>
<evidence type="ECO:0000256" key="1">
    <source>
        <dbReference type="ARBA" id="ARBA00022723"/>
    </source>
</evidence>
<dbReference type="Pfam" id="PF05253">
    <property type="entry name" value="zf-U11-48K"/>
    <property type="match status" value="2"/>
</dbReference>
<evidence type="ECO:0000313" key="7">
    <source>
        <dbReference type="Proteomes" id="UP000005408"/>
    </source>
</evidence>
<dbReference type="InterPro" id="IPR022776">
    <property type="entry name" value="TRM13/UPF0224_CHHC_Znf_dom"/>
</dbReference>